<keyword evidence="7 11" id="KW-0418">Kinase</keyword>
<evidence type="ECO:0000256" key="10">
    <source>
        <dbReference type="ARBA" id="ARBA00023016"/>
    </source>
</evidence>
<dbReference type="Gene3D" id="1.20.1270.170">
    <property type="match status" value="1"/>
</dbReference>
<gene>
    <name evidence="11" type="primary">srkA</name>
    <name evidence="14" type="ORF">HCX48_10525</name>
</gene>
<comment type="function">
    <text evidence="11">A protein kinase that phosphorylates Ser and Thr residues. Probably acts to suppress the effects of stress linked to accumulation of reactive oxygen species. Probably involved in the extracytoplasmic stress response.</text>
</comment>
<organism evidence="14 15">
    <name type="scientific">Rhodocyclus gracilis</name>
    <dbReference type="NCBI Taxonomy" id="2929842"/>
    <lineage>
        <taxon>Bacteria</taxon>
        <taxon>Pseudomonadati</taxon>
        <taxon>Pseudomonadota</taxon>
        <taxon>Betaproteobacteria</taxon>
        <taxon>Rhodocyclales</taxon>
        <taxon>Rhodocyclaceae</taxon>
        <taxon>Rhodocyclus</taxon>
    </lineage>
</organism>
<dbReference type="InterPro" id="IPR002575">
    <property type="entry name" value="Aminoglycoside_PTrfase"/>
</dbReference>
<evidence type="ECO:0000313" key="15">
    <source>
        <dbReference type="Proteomes" id="UP000720344"/>
    </source>
</evidence>
<protein>
    <recommendedName>
        <fullName evidence="11">Stress response kinase A</fullName>
        <ecNumber evidence="11">2.7.11.1</ecNumber>
    </recommendedName>
    <alternativeName>
        <fullName evidence="11">Serine/threonine-protein kinase SrkA</fullName>
    </alternativeName>
</protein>
<evidence type="ECO:0000256" key="2">
    <source>
        <dbReference type="ARBA" id="ARBA00022527"/>
    </source>
</evidence>
<keyword evidence="9 11" id="KW-0460">Magnesium</keyword>
<dbReference type="PANTHER" id="PTHR39573:SF1">
    <property type="entry name" value="STRESS RESPONSE KINASE A"/>
    <property type="match status" value="1"/>
</dbReference>
<evidence type="ECO:0000256" key="11">
    <source>
        <dbReference type="HAMAP-Rule" id="MF_01497"/>
    </source>
</evidence>
<keyword evidence="1 11" id="KW-0963">Cytoplasm</keyword>
<accession>A0ABX0WLM4</accession>
<keyword evidence="6 11" id="KW-0547">Nucleotide-binding</keyword>
<comment type="caution">
    <text evidence="14">The sequence shown here is derived from an EMBL/GenBank/DDBJ whole genome shotgun (WGS) entry which is preliminary data.</text>
</comment>
<dbReference type="RefSeq" id="WP_167682193.1">
    <property type="nucleotide sequence ID" value="NZ_JAATWB010000007.1"/>
</dbReference>
<dbReference type="Gene3D" id="1.10.510.10">
    <property type="entry name" value="Transferase(Phosphotransferase) domain 1"/>
    <property type="match status" value="1"/>
</dbReference>
<feature type="active site" description="Proton acceptor" evidence="11">
    <location>
        <position position="237"/>
    </location>
</feature>
<feature type="domain" description="Aminoglycoside phosphotransferase" evidence="13">
    <location>
        <begin position="64"/>
        <end position="300"/>
    </location>
</feature>
<sequence length="361" mass="40418">MKRKPRSGVAAGRDRTRAADPDSSWESASAAGRTPFADLTPDTLLDALTAVGLRPDGRLLALNSFENRVYMVWPEEGEPVVAKFYRPGRWSDAAILEEHAFVDELVAAELPAVAPLRLEGRSLHFAGEAKGAEALRFAVYPRQGGRQPEFERPQTLAWMGRMLARMHQVGARAPFLARRALDVRSFGEAPRDFLWRSGFLPAELADVYFGVVDAALAGVRDSFARAGAISGLRLHGDCHAGNVLWTDAGPHFVDFDDACMGPAVQDLWMLLAGERAEQQQQLGEILDAYTAFRSFDPRELYLIEALRTLRLIHYAGWLARRADDPAFQRAFPWFNTTRYWQDRILELREQIPLMEEAPLVV</sequence>
<feature type="binding site" evidence="11">
    <location>
        <position position="254"/>
    </location>
    <ligand>
        <name>Mg(2+)</name>
        <dbReference type="ChEBI" id="CHEBI:18420"/>
    </ligand>
</feature>
<dbReference type="NCBIfam" id="NF008738">
    <property type="entry name" value="PRK11768.1"/>
    <property type="match status" value="1"/>
</dbReference>
<dbReference type="HAMAP" id="MF_01497">
    <property type="entry name" value="SrkA_kinase"/>
    <property type="match status" value="1"/>
</dbReference>
<dbReference type="PANTHER" id="PTHR39573">
    <property type="entry name" value="STRESS RESPONSE KINASE A"/>
    <property type="match status" value="1"/>
</dbReference>
<name>A0ABX0WLM4_9RHOO</name>
<feature type="region of interest" description="Disordered" evidence="12">
    <location>
        <begin position="1"/>
        <end position="34"/>
    </location>
</feature>
<evidence type="ECO:0000256" key="1">
    <source>
        <dbReference type="ARBA" id="ARBA00022490"/>
    </source>
</evidence>
<proteinExistence type="inferred from homology"/>
<evidence type="ECO:0000256" key="12">
    <source>
        <dbReference type="SAM" id="MobiDB-lite"/>
    </source>
</evidence>
<reference evidence="15" key="1">
    <citation type="submission" date="2020-03" db="EMBL/GenBank/DDBJ databases">
        <title>Whole-genome sequence of the purple nonsulfur bacterium Rhodocyclus tenuis DSM112.</title>
        <authorList>
            <person name="Kyndt J.A."/>
            <person name="Meyer T.E."/>
        </authorList>
    </citation>
    <scope>NUCLEOTIDE SEQUENCE [LARGE SCALE GENOMIC DNA]</scope>
    <source>
        <strain evidence="15">DSM 112</strain>
    </source>
</reference>
<comment type="cofactor">
    <cofactor evidence="11">
        <name>Mg(2+)</name>
        <dbReference type="ChEBI" id="CHEBI:18420"/>
    </cofactor>
</comment>
<evidence type="ECO:0000256" key="7">
    <source>
        <dbReference type="ARBA" id="ARBA00022777"/>
    </source>
</evidence>
<dbReference type="InterPro" id="IPR032882">
    <property type="entry name" value="SrkA/RdoA"/>
</dbReference>
<evidence type="ECO:0000259" key="13">
    <source>
        <dbReference type="Pfam" id="PF01636"/>
    </source>
</evidence>
<dbReference type="Proteomes" id="UP000720344">
    <property type="component" value="Unassembled WGS sequence"/>
</dbReference>
<comment type="subunit">
    <text evidence="11">Monomer.</text>
</comment>
<keyword evidence="8 11" id="KW-0067">ATP-binding</keyword>
<evidence type="ECO:0000256" key="4">
    <source>
        <dbReference type="ARBA" id="ARBA00022679"/>
    </source>
</evidence>
<feature type="active site" evidence="11">
    <location>
        <position position="254"/>
    </location>
</feature>
<keyword evidence="3 11" id="KW-0597">Phosphoprotein</keyword>
<keyword evidence="10 11" id="KW-0346">Stress response</keyword>
<feature type="binding site" evidence="11">
    <location>
        <position position="242"/>
    </location>
    <ligand>
        <name>Mg(2+)</name>
        <dbReference type="ChEBI" id="CHEBI:18420"/>
    </ligand>
</feature>
<evidence type="ECO:0000256" key="8">
    <source>
        <dbReference type="ARBA" id="ARBA00022840"/>
    </source>
</evidence>
<comment type="similarity">
    <text evidence="11">Belongs to the SrkA/RdoA protein kinase family.</text>
</comment>
<evidence type="ECO:0000256" key="3">
    <source>
        <dbReference type="ARBA" id="ARBA00022553"/>
    </source>
</evidence>
<evidence type="ECO:0000313" key="14">
    <source>
        <dbReference type="EMBL" id="NJA89656.1"/>
    </source>
</evidence>
<dbReference type="Gene3D" id="3.30.200.70">
    <property type="match status" value="1"/>
</dbReference>
<dbReference type="InterPro" id="IPR011009">
    <property type="entry name" value="Kinase-like_dom_sf"/>
</dbReference>
<evidence type="ECO:0000256" key="9">
    <source>
        <dbReference type="ARBA" id="ARBA00022842"/>
    </source>
</evidence>
<comment type="catalytic activity">
    <reaction evidence="11">
        <text>L-seryl-[protein] + ATP = O-phospho-L-seryl-[protein] + ADP + H(+)</text>
        <dbReference type="Rhea" id="RHEA:17989"/>
        <dbReference type="Rhea" id="RHEA-COMP:9863"/>
        <dbReference type="Rhea" id="RHEA-COMP:11604"/>
        <dbReference type="ChEBI" id="CHEBI:15378"/>
        <dbReference type="ChEBI" id="CHEBI:29999"/>
        <dbReference type="ChEBI" id="CHEBI:30616"/>
        <dbReference type="ChEBI" id="CHEBI:83421"/>
        <dbReference type="ChEBI" id="CHEBI:456216"/>
        <dbReference type="EC" id="2.7.11.1"/>
    </reaction>
</comment>
<comment type="subcellular location">
    <subcellularLocation>
        <location evidence="11">Cytoplasm</location>
    </subcellularLocation>
</comment>
<keyword evidence="5 11" id="KW-0479">Metal-binding</keyword>
<evidence type="ECO:0000256" key="5">
    <source>
        <dbReference type="ARBA" id="ARBA00022723"/>
    </source>
</evidence>
<keyword evidence="4 11" id="KW-0808">Transferase</keyword>
<feature type="site" description="ATP" evidence="11">
    <location>
        <position position="64"/>
    </location>
</feature>
<dbReference type="EMBL" id="JAATWB010000007">
    <property type="protein sequence ID" value="NJA89656.1"/>
    <property type="molecule type" value="Genomic_DNA"/>
</dbReference>
<dbReference type="GO" id="GO:0004674">
    <property type="term" value="F:protein serine/threonine kinase activity"/>
    <property type="evidence" value="ECO:0007669"/>
    <property type="project" value="UniProtKB-KW"/>
</dbReference>
<dbReference type="Pfam" id="PF01636">
    <property type="entry name" value="APH"/>
    <property type="match status" value="1"/>
</dbReference>
<dbReference type="EC" id="2.7.11.1" evidence="11"/>
<keyword evidence="15" id="KW-1185">Reference proteome</keyword>
<dbReference type="SUPFAM" id="SSF56112">
    <property type="entry name" value="Protein kinase-like (PK-like)"/>
    <property type="match status" value="1"/>
</dbReference>
<comment type="catalytic activity">
    <reaction evidence="11">
        <text>L-threonyl-[protein] + ATP = O-phospho-L-threonyl-[protein] + ADP + H(+)</text>
        <dbReference type="Rhea" id="RHEA:46608"/>
        <dbReference type="Rhea" id="RHEA-COMP:11060"/>
        <dbReference type="Rhea" id="RHEA-COMP:11605"/>
        <dbReference type="ChEBI" id="CHEBI:15378"/>
        <dbReference type="ChEBI" id="CHEBI:30013"/>
        <dbReference type="ChEBI" id="CHEBI:30616"/>
        <dbReference type="ChEBI" id="CHEBI:61977"/>
        <dbReference type="ChEBI" id="CHEBI:456216"/>
        <dbReference type="EC" id="2.7.11.1"/>
    </reaction>
</comment>
<keyword evidence="2 11" id="KW-0723">Serine/threonine-protein kinase</keyword>
<evidence type="ECO:0000256" key="6">
    <source>
        <dbReference type="ARBA" id="ARBA00022741"/>
    </source>
</evidence>